<evidence type="ECO:0000313" key="2">
    <source>
        <dbReference type="EMBL" id="KAA5532700.1"/>
    </source>
</evidence>
<dbReference type="SUPFAM" id="SSF56925">
    <property type="entry name" value="OMPA-like"/>
    <property type="match status" value="1"/>
</dbReference>
<dbReference type="AlphaFoldDB" id="A0A5M6CE15"/>
<sequence length="179" mass="19486">MKKLLFTLLIISPAFASAQIAGFSPYVDIGLTYNGGENGKSGTFTAGGSATIDYSIIKYLQVGIGAILYSYNSVRFNGDFSMTSAYIDIKPKYDYKKNTFFALGQIGKTFKTINGLVESEKYGLYYAAGAGAGHKFTKYAGIYLSAKVVNTNFKVLVNSVENPTNYNNNAMVLSVGYYF</sequence>
<gene>
    <name evidence="2" type="ORF">F0919_18135</name>
</gene>
<organism evidence="2 3">
    <name type="scientific">Taibaiella lutea</name>
    <dbReference type="NCBI Taxonomy" id="2608001"/>
    <lineage>
        <taxon>Bacteria</taxon>
        <taxon>Pseudomonadati</taxon>
        <taxon>Bacteroidota</taxon>
        <taxon>Chitinophagia</taxon>
        <taxon>Chitinophagales</taxon>
        <taxon>Chitinophagaceae</taxon>
        <taxon>Taibaiella</taxon>
    </lineage>
</organism>
<dbReference type="RefSeq" id="WP_150034304.1">
    <property type="nucleotide sequence ID" value="NZ_VWSH01000004.1"/>
</dbReference>
<evidence type="ECO:0000256" key="1">
    <source>
        <dbReference type="SAM" id="SignalP"/>
    </source>
</evidence>
<dbReference type="Proteomes" id="UP000323632">
    <property type="component" value="Unassembled WGS sequence"/>
</dbReference>
<reference evidence="2 3" key="1">
    <citation type="submission" date="2019-09" db="EMBL/GenBank/DDBJ databases">
        <title>Genome sequence and assembly of Taibaiella sp.</title>
        <authorList>
            <person name="Chhetri G."/>
        </authorList>
    </citation>
    <scope>NUCLEOTIDE SEQUENCE [LARGE SCALE GENOMIC DNA]</scope>
    <source>
        <strain evidence="2 3">KVB11</strain>
    </source>
</reference>
<accession>A0A5M6CE15</accession>
<feature type="signal peptide" evidence="1">
    <location>
        <begin position="1"/>
        <end position="18"/>
    </location>
</feature>
<feature type="chain" id="PRO_5024388432" evidence="1">
    <location>
        <begin position="19"/>
        <end position="179"/>
    </location>
</feature>
<dbReference type="EMBL" id="VWSH01000004">
    <property type="protein sequence ID" value="KAA5532700.1"/>
    <property type="molecule type" value="Genomic_DNA"/>
</dbReference>
<proteinExistence type="predicted"/>
<protein>
    <submittedName>
        <fullName evidence="2">Outer membrane beta-barrel protein</fullName>
    </submittedName>
</protein>
<keyword evidence="1" id="KW-0732">Signal</keyword>
<dbReference type="InterPro" id="IPR011250">
    <property type="entry name" value="OMP/PagP_B-barrel"/>
</dbReference>
<comment type="caution">
    <text evidence="2">The sequence shown here is derived from an EMBL/GenBank/DDBJ whole genome shotgun (WGS) entry which is preliminary data.</text>
</comment>
<keyword evidence="3" id="KW-1185">Reference proteome</keyword>
<evidence type="ECO:0000313" key="3">
    <source>
        <dbReference type="Proteomes" id="UP000323632"/>
    </source>
</evidence>
<name>A0A5M6CE15_9BACT</name>